<accession>A0A5A7TIM8</accession>
<dbReference type="EMBL" id="SSTD01013865">
    <property type="protein sequence ID" value="TYK05379.1"/>
    <property type="molecule type" value="Genomic_DNA"/>
</dbReference>
<evidence type="ECO:0000313" key="3">
    <source>
        <dbReference type="Proteomes" id="UP000321393"/>
    </source>
</evidence>
<name>A0A5A7TIM8_CUCMM</name>
<evidence type="ECO:0000313" key="1">
    <source>
        <dbReference type="EMBL" id="KAA0041856.1"/>
    </source>
</evidence>
<dbReference type="Proteomes" id="UP000321393">
    <property type="component" value="Unassembled WGS sequence"/>
</dbReference>
<evidence type="ECO:0000313" key="4">
    <source>
        <dbReference type="Proteomes" id="UP000321947"/>
    </source>
</evidence>
<evidence type="ECO:0000313" key="2">
    <source>
        <dbReference type="EMBL" id="TYK05379.1"/>
    </source>
</evidence>
<sequence>MGKFKIDRKVFVVGNLGNGRMIYIEEKNGRKSGRLGLDSGTPTWVRDLLGGCFGFETSHGLL</sequence>
<proteinExistence type="predicted"/>
<protein>
    <submittedName>
        <fullName evidence="1">Uncharacterized protein</fullName>
    </submittedName>
</protein>
<comment type="caution">
    <text evidence="1">The sequence shown here is derived from an EMBL/GenBank/DDBJ whole genome shotgun (WGS) entry which is preliminary data.</text>
</comment>
<dbReference type="Proteomes" id="UP000321947">
    <property type="component" value="Unassembled WGS sequence"/>
</dbReference>
<reference evidence="3 4" key="1">
    <citation type="submission" date="2019-08" db="EMBL/GenBank/DDBJ databases">
        <title>Draft genome sequences of two oriental melons (Cucumis melo L. var makuwa).</title>
        <authorList>
            <person name="Kwon S.-Y."/>
        </authorList>
    </citation>
    <scope>NUCLEOTIDE SEQUENCE [LARGE SCALE GENOMIC DNA]</scope>
    <source>
        <strain evidence="4">cv. Chang Bougi</strain>
        <strain evidence="3">cv. SW 3</strain>
        <tissue evidence="1">Leaf</tissue>
    </source>
</reference>
<gene>
    <name evidence="2" type="ORF">E5676_scaffold83G00510</name>
    <name evidence="1" type="ORF">E6C27_scaffold67G002390</name>
</gene>
<dbReference type="AlphaFoldDB" id="A0A5A7TIM8"/>
<organism evidence="1 3">
    <name type="scientific">Cucumis melo var. makuwa</name>
    <name type="common">Oriental melon</name>
    <dbReference type="NCBI Taxonomy" id="1194695"/>
    <lineage>
        <taxon>Eukaryota</taxon>
        <taxon>Viridiplantae</taxon>
        <taxon>Streptophyta</taxon>
        <taxon>Embryophyta</taxon>
        <taxon>Tracheophyta</taxon>
        <taxon>Spermatophyta</taxon>
        <taxon>Magnoliopsida</taxon>
        <taxon>eudicotyledons</taxon>
        <taxon>Gunneridae</taxon>
        <taxon>Pentapetalae</taxon>
        <taxon>rosids</taxon>
        <taxon>fabids</taxon>
        <taxon>Cucurbitales</taxon>
        <taxon>Cucurbitaceae</taxon>
        <taxon>Benincaseae</taxon>
        <taxon>Cucumis</taxon>
    </lineage>
</organism>
<dbReference type="EMBL" id="SSTE01016227">
    <property type="protein sequence ID" value="KAA0041856.1"/>
    <property type="molecule type" value="Genomic_DNA"/>
</dbReference>